<keyword evidence="2" id="KW-1185">Reference proteome</keyword>
<reference evidence="1 2" key="1">
    <citation type="submission" date="2012-10" db="EMBL/GenBank/DDBJ databases">
        <authorList>
            <person name="Genoscope - CEA"/>
        </authorList>
    </citation>
    <scope>NUCLEOTIDE SEQUENCE [LARGE SCALE GENOMIC DNA]</scope>
    <source>
        <strain evidence="2">AM13 / DSM 14728</strain>
    </source>
</reference>
<dbReference type="HOGENOM" id="CLU_3042721_0_0_7"/>
<dbReference type="EMBL" id="FO203522">
    <property type="protein sequence ID" value="CCO23277.1"/>
    <property type="molecule type" value="Genomic_DNA"/>
</dbReference>
<dbReference type="KEGG" id="dhy:DESAM_20990"/>
<evidence type="ECO:0000313" key="1">
    <source>
        <dbReference type="EMBL" id="CCO23277.1"/>
    </source>
</evidence>
<protein>
    <submittedName>
        <fullName evidence="1">Uncharacterized protein</fullName>
    </submittedName>
</protein>
<gene>
    <name evidence="1" type="ORF">DESAM_20990</name>
</gene>
<sequence length="54" mass="6173">MDFQLCLPTTYLIYSILTNIRGHIYVFEKLPFIGSARTLEVLLSWKNLTVVGSP</sequence>
<evidence type="ECO:0000313" key="2">
    <source>
        <dbReference type="Proteomes" id="UP000010808"/>
    </source>
</evidence>
<dbReference type="STRING" id="1121451.DESAM_20990"/>
<accession>L0RAN6</accession>
<dbReference type="Proteomes" id="UP000010808">
    <property type="component" value="Chromosome"/>
</dbReference>
<dbReference type="AlphaFoldDB" id="L0RAN6"/>
<name>L0RAN6_9BACT</name>
<organism evidence="1 2">
    <name type="scientific">Maridesulfovibrio hydrothermalis AM13 = DSM 14728</name>
    <dbReference type="NCBI Taxonomy" id="1121451"/>
    <lineage>
        <taxon>Bacteria</taxon>
        <taxon>Pseudomonadati</taxon>
        <taxon>Thermodesulfobacteriota</taxon>
        <taxon>Desulfovibrionia</taxon>
        <taxon>Desulfovibrionales</taxon>
        <taxon>Desulfovibrionaceae</taxon>
        <taxon>Maridesulfovibrio</taxon>
    </lineage>
</organism>
<proteinExistence type="predicted"/>